<dbReference type="PANTHER" id="PTHR43099">
    <property type="entry name" value="UPF0053 PROTEIN YRKA"/>
    <property type="match status" value="1"/>
</dbReference>
<dbReference type="InterPro" id="IPR000644">
    <property type="entry name" value="CBS_dom"/>
</dbReference>
<dbReference type="PROSITE" id="PS51371">
    <property type="entry name" value="CBS"/>
    <property type="match status" value="2"/>
</dbReference>
<keyword evidence="5" id="KW-0677">Repeat</keyword>
<evidence type="ECO:0000259" key="13">
    <source>
        <dbReference type="PROSITE" id="PS51846"/>
    </source>
</evidence>
<evidence type="ECO:0000256" key="7">
    <source>
        <dbReference type="ARBA" id="ARBA00023122"/>
    </source>
</evidence>
<feature type="domain" description="CNNM transmembrane" evidence="13">
    <location>
        <begin position="2"/>
        <end position="200"/>
    </location>
</feature>
<dbReference type="InterPro" id="IPR051676">
    <property type="entry name" value="UPF0053_domain"/>
</dbReference>
<evidence type="ECO:0000256" key="6">
    <source>
        <dbReference type="ARBA" id="ARBA00022989"/>
    </source>
</evidence>
<dbReference type="InterPro" id="IPR002550">
    <property type="entry name" value="CNNM"/>
</dbReference>
<protein>
    <submittedName>
        <fullName evidence="14">Hemolysin</fullName>
    </submittedName>
</protein>
<dbReference type="PANTHER" id="PTHR43099:SF5">
    <property type="entry name" value="HLYC_CORC FAMILY TRANSPORTER"/>
    <property type="match status" value="1"/>
</dbReference>
<keyword evidence="15" id="KW-1185">Reference proteome</keyword>
<reference evidence="14 15" key="1">
    <citation type="submission" date="2017-09" db="EMBL/GenBank/DDBJ databases">
        <title>Complete genome sequence of Oxytococcus suis strain ZY16052.</title>
        <authorList>
            <person name="Li F."/>
        </authorList>
    </citation>
    <scope>NUCLEOTIDE SEQUENCE [LARGE SCALE GENOMIC DNA]</scope>
    <source>
        <strain evidence="14 15">ZY16052</strain>
    </source>
</reference>
<dbReference type="Pfam" id="PF01595">
    <property type="entry name" value="CNNM"/>
    <property type="match status" value="1"/>
</dbReference>
<dbReference type="Proteomes" id="UP000263232">
    <property type="component" value="Chromosome"/>
</dbReference>
<feature type="transmembrane region" description="Helical" evidence="11">
    <location>
        <begin position="6"/>
        <end position="31"/>
    </location>
</feature>
<dbReference type="PROSITE" id="PS51846">
    <property type="entry name" value="CNNM"/>
    <property type="match status" value="1"/>
</dbReference>
<evidence type="ECO:0000313" key="15">
    <source>
        <dbReference type="Proteomes" id="UP000263232"/>
    </source>
</evidence>
<dbReference type="GO" id="GO:0050660">
    <property type="term" value="F:flavin adenine dinucleotide binding"/>
    <property type="evidence" value="ECO:0007669"/>
    <property type="project" value="InterPro"/>
</dbReference>
<evidence type="ECO:0000256" key="8">
    <source>
        <dbReference type="ARBA" id="ARBA00023136"/>
    </source>
</evidence>
<dbReference type="InterPro" id="IPR016169">
    <property type="entry name" value="FAD-bd_PCMH_sub2"/>
</dbReference>
<sequence length="474" mass="53063">MDSGSLWIQVIIIIVLTLINAFFAGSELAFVSVNQNKMKQLAEEGDKRAARVLKLLEDSDGFLATIQVAITLAGFLSSASAATSFSEVLAAWLPNIPGVGTISIIVVTLILSYITLVFGELYPKQLALQMPEEFAMAASGVISGVQTVFKPFVRLLSASTGFLKRITPIDFVEEEEKFTRDEMRAIMAQTRQEGTIDLAEFSMLEGVLSLDNKLAREIMVPRTDTQMLDIEDPYEENIDAIMRSPYSRIPFYKGDKDNVVGVIHVKNVLRSIHDRYGQENLYEPLDLEAIMSEPLFAPSYVYIDDLLIEFRREQTHMAILLDEYGGVEGIVTMEDVLEEIVGEIEDESDVNPSTDIRKIDDENYYVNGTTPIDKFANYFNVDVSSDEVDTIAGLVIYHLGYVPDDDERIQLRAGSCVLTTNHIESGRIRGLHVQIDPNYTIDTPYDLTEDVESAYQEEIERIEDALEDNGDSDD</sequence>
<comment type="subcellular location">
    <subcellularLocation>
        <location evidence="1">Cell membrane</location>
        <topology evidence="1">Multi-pass membrane protein</topology>
    </subcellularLocation>
</comment>
<dbReference type="SMART" id="SM01091">
    <property type="entry name" value="CorC_HlyC"/>
    <property type="match status" value="1"/>
</dbReference>
<proteinExistence type="inferred from homology"/>
<evidence type="ECO:0000256" key="11">
    <source>
        <dbReference type="SAM" id="Phobius"/>
    </source>
</evidence>
<evidence type="ECO:0000259" key="12">
    <source>
        <dbReference type="PROSITE" id="PS51371"/>
    </source>
</evidence>
<accession>A0A347WHU9</accession>
<feature type="domain" description="CBS" evidence="12">
    <location>
        <begin position="219"/>
        <end position="280"/>
    </location>
</feature>
<evidence type="ECO:0000256" key="1">
    <source>
        <dbReference type="ARBA" id="ARBA00004651"/>
    </source>
</evidence>
<dbReference type="Gene3D" id="3.30.465.10">
    <property type="match status" value="1"/>
</dbReference>
<dbReference type="GO" id="GO:0005886">
    <property type="term" value="C:plasma membrane"/>
    <property type="evidence" value="ECO:0007669"/>
    <property type="project" value="UniProtKB-SubCell"/>
</dbReference>
<dbReference type="InterPro" id="IPR044751">
    <property type="entry name" value="Ion_transp-like_CBS"/>
</dbReference>
<evidence type="ECO:0000256" key="2">
    <source>
        <dbReference type="ARBA" id="ARBA00006337"/>
    </source>
</evidence>
<dbReference type="AlphaFoldDB" id="A0A347WHU9"/>
<evidence type="ECO:0000313" key="14">
    <source>
        <dbReference type="EMBL" id="AXY24656.1"/>
    </source>
</evidence>
<keyword evidence="4 10" id="KW-0812">Transmembrane</keyword>
<evidence type="ECO:0000256" key="5">
    <source>
        <dbReference type="ARBA" id="ARBA00022737"/>
    </source>
</evidence>
<evidence type="ECO:0000256" key="4">
    <source>
        <dbReference type="ARBA" id="ARBA00022692"/>
    </source>
</evidence>
<dbReference type="InterPro" id="IPR046342">
    <property type="entry name" value="CBS_dom_sf"/>
</dbReference>
<dbReference type="Pfam" id="PF03471">
    <property type="entry name" value="CorC_HlyC"/>
    <property type="match status" value="1"/>
</dbReference>
<keyword evidence="3" id="KW-1003">Cell membrane</keyword>
<dbReference type="RefSeq" id="WP_118989580.1">
    <property type="nucleotide sequence ID" value="NZ_CP023434.1"/>
</dbReference>
<keyword evidence="6 10" id="KW-1133">Transmembrane helix</keyword>
<dbReference type="InterPro" id="IPR036318">
    <property type="entry name" value="FAD-bd_PCMH-like_sf"/>
</dbReference>
<dbReference type="OrthoDB" id="9798188at2"/>
<evidence type="ECO:0000256" key="3">
    <source>
        <dbReference type="ARBA" id="ARBA00022475"/>
    </source>
</evidence>
<dbReference type="KEGG" id="abae:CL176_00665"/>
<keyword evidence="8 10" id="KW-0472">Membrane</keyword>
<feature type="domain" description="CBS" evidence="12">
    <location>
        <begin position="290"/>
        <end position="347"/>
    </location>
</feature>
<dbReference type="EMBL" id="CP023434">
    <property type="protein sequence ID" value="AXY24656.1"/>
    <property type="molecule type" value="Genomic_DNA"/>
</dbReference>
<comment type="similarity">
    <text evidence="2">Belongs to the UPF0053 family.</text>
</comment>
<dbReference type="SUPFAM" id="SSF56176">
    <property type="entry name" value="FAD-binding/transporter-associated domain-like"/>
    <property type="match status" value="1"/>
</dbReference>
<dbReference type="CDD" id="cd04590">
    <property type="entry name" value="CBS_pair_CorC_HlyC_assoc"/>
    <property type="match status" value="1"/>
</dbReference>
<dbReference type="FunFam" id="3.10.580.10:FF:000002">
    <property type="entry name" value="Magnesium/cobalt efflux protein CorC"/>
    <property type="match status" value="1"/>
</dbReference>
<feature type="transmembrane region" description="Helical" evidence="11">
    <location>
        <begin position="61"/>
        <end position="82"/>
    </location>
</feature>
<gene>
    <name evidence="14" type="ORF">CL176_00665</name>
</gene>
<dbReference type="Pfam" id="PF00571">
    <property type="entry name" value="CBS"/>
    <property type="match status" value="2"/>
</dbReference>
<evidence type="ECO:0000256" key="10">
    <source>
        <dbReference type="PROSITE-ProRule" id="PRU01193"/>
    </source>
</evidence>
<dbReference type="SUPFAM" id="SSF54631">
    <property type="entry name" value="CBS-domain pair"/>
    <property type="match status" value="1"/>
</dbReference>
<dbReference type="Gene3D" id="3.10.580.10">
    <property type="entry name" value="CBS-domain"/>
    <property type="match status" value="1"/>
</dbReference>
<keyword evidence="7 9" id="KW-0129">CBS domain</keyword>
<name>A0A347WHU9_9LACT</name>
<dbReference type="InterPro" id="IPR005170">
    <property type="entry name" value="Transptr-assoc_dom"/>
</dbReference>
<evidence type="ECO:0000256" key="9">
    <source>
        <dbReference type="PROSITE-ProRule" id="PRU00703"/>
    </source>
</evidence>
<feature type="transmembrane region" description="Helical" evidence="11">
    <location>
        <begin position="102"/>
        <end position="122"/>
    </location>
</feature>
<organism evidence="14 15">
    <name type="scientific">Suicoccus acidiformans</name>
    <dbReference type="NCBI Taxonomy" id="2036206"/>
    <lineage>
        <taxon>Bacteria</taxon>
        <taxon>Bacillati</taxon>
        <taxon>Bacillota</taxon>
        <taxon>Bacilli</taxon>
        <taxon>Lactobacillales</taxon>
        <taxon>Aerococcaceae</taxon>
        <taxon>Suicoccus</taxon>
    </lineage>
</organism>